<evidence type="ECO:0000256" key="2">
    <source>
        <dbReference type="SAM" id="SignalP"/>
    </source>
</evidence>
<dbReference type="EMBL" id="JARIHO010000001">
    <property type="protein sequence ID" value="KAJ7368858.1"/>
    <property type="molecule type" value="Genomic_DNA"/>
</dbReference>
<feature type="compositionally biased region" description="Basic and acidic residues" evidence="1">
    <location>
        <begin position="227"/>
        <end position="240"/>
    </location>
</feature>
<dbReference type="Gene3D" id="1.10.510.10">
    <property type="entry name" value="Transferase(Phosphotransferase) domain 1"/>
    <property type="match status" value="1"/>
</dbReference>
<feature type="signal peptide" evidence="2">
    <location>
        <begin position="1"/>
        <end position="17"/>
    </location>
</feature>
<protein>
    <recommendedName>
        <fullName evidence="5">Protein kinase domain-containing protein</fullName>
    </recommendedName>
</protein>
<feature type="chain" id="PRO_5042057314" description="Protein kinase domain-containing protein" evidence="2">
    <location>
        <begin position="18"/>
        <end position="260"/>
    </location>
</feature>
<evidence type="ECO:0000313" key="4">
    <source>
        <dbReference type="Proteomes" id="UP001218218"/>
    </source>
</evidence>
<keyword evidence="2" id="KW-0732">Signal</keyword>
<sequence length="260" mass="29300">MTLAACAGWFALYALLSRQIKRLLVPFIGNEMAQIAHGDIKPDNFLFGTEVYRSKNVETHHRRPGTRFAGTSTFASLNAHYHSYSILRLLRGSLPWDEVKHTDRAPAKCSWTGPALCGAYPPVFGAFLEYTRGTQFDEEPDYKLWRDKFRSLMSGKKELYDSSDAKPFPSENRFPPPPSSDHSDSLPDSDDDWYPTDTVPGWSTPERVALQDLIGDEQKIVTSTLEMFDKSPKMGSRDIYNDDEDSAKQQTKCGNTGQTS</sequence>
<dbReference type="InterPro" id="IPR050235">
    <property type="entry name" value="CK1_Ser-Thr_kinase"/>
</dbReference>
<feature type="compositionally biased region" description="Polar residues" evidence="1">
    <location>
        <begin position="248"/>
        <end position="260"/>
    </location>
</feature>
<comment type="caution">
    <text evidence="3">The sequence shown here is derived from an EMBL/GenBank/DDBJ whole genome shotgun (WGS) entry which is preliminary data.</text>
</comment>
<dbReference type="AlphaFoldDB" id="A0AAD7F6U6"/>
<evidence type="ECO:0008006" key="5">
    <source>
        <dbReference type="Google" id="ProtNLM"/>
    </source>
</evidence>
<dbReference type="SUPFAM" id="SSF56112">
    <property type="entry name" value="Protein kinase-like (PK-like)"/>
    <property type="match status" value="1"/>
</dbReference>
<keyword evidence="4" id="KW-1185">Reference proteome</keyword>
<organism evidence="3 4">
    <name type="scientific">Mycena albidolilacea</name>
    <dbReference type="NCBI Taxonomy" id="1033008"/>
    <lineage>
        <taxon>Eukaryota</taxon>
        <taxon>Fungi</taxon>
        <taxon>Dikarya</taxon>
        <taxon>Basidiomycota</taxon>
        <taxon>Agaricomycotina</taxon>
        <taxon>Agaricomycetes</taxon>
        <taxon>Agaricomycetidae</taxon>
        <taxon>Agaricales</taxon>
        <taxon>Marasmiineae</taxon>
        <taxon>Mycenaceae</taxon>
        <taxon>Mycena</taxon>
    </lineage>
</organism>
<accession>A0AAD7F6U6</accession>
<dbReference type="InterPro" id="IPR011009">
    <property type="entry name" value="Kinase-like_dom_sf"/>
</dbReference>
<dbReference type="PANTHER" id="PTHR11909">
    <property type="entry name" value="CASEIN KINASE-RELATED"/>
    <property type="match status" value="1"/>
</dbReference>
<name>A0AAD7F6U6_9AGAR</name>
<feature type="region of interest" description="Disordered" evidence="1">
    <location>
        <begin position="224"/>
        <end position="260"/>
    </location>
</feature>
<evidence type="ECO:0000313" key="3">
    <source>
        <dbReference type="EMBL" id="KAJ7368858.1"/>
    </source>
</evidence>
<feature type="region of interest" description="Disordered" evidence="1">
    <location>
        <begin position="160"/>
        <end position="206"/>
    </location>
</feature>
<reference evidence="3" key="1">
    <citation type="submission" date="2023-03" db="EMBL/GenBank/DDBJ databases">
        <title>Massive genome expansion in bonnet fungi (Mycena s.s.) driven by repeated elements and novel gene families across ecological guilds.</title>
        <authorList>
            <consortium name="Lawrence Berkeley National Laboratory"/>
            <person name="Harder C.B."/>
            <person name="Miyauchi S."/>
            <person name="Viragh M."/>
            <person name="Kuo A."/>
            <person name="Thoen E."/>
            <person name="Andreopoulos B."/>
            <person name="Lu D."/>
            <person name="Skrede I."/>
            <person name="Drula E."/>
            <person name="Henrissat B."/>
            <person name="Morin E."/>
            <person name="Kohler A."/>
            <person name="Barry K."/>
            <person name="LaButti K."/>
            <person name="Morin E."/>
            <person name="Salamov A."/>
            <person name="Lipzen A."/>
            <person name="Mereny Z."/>
            <person name="Hegedus B."/>
            <person name="Baldrian P."/>
            <person name="Stursova M."/>
            <person name="Weitz H."/>
            <person name="Taylor A."/>
            <person name="Grigoriev I.V."/>
            <person name="Nagy L.G."/>
            <person name="Martin F."/>
            <person name="Kauserud H."/>
        </authorList>
    </citation>
    <scope>NUCLEOTIDE SEQUENCE</scope>
    <source>
        <strain evidence="3">CBHHK002</strain>
    </source>
</reference>
<dbReference type="Proteomes" id="UP001218218">
    <property type="component" value="Unassembled WGS sequence"/>
</dbReference>
<gene>
    <name evidence="3" type="ORF">DFH08DRAFT_928886</name>
</gene>
<evidence type="ECO:0000256" key="1">
    <source>
        <dbReference type="SAM" id="MobiDB-lite"/>
    </source>
</evidence>
<proteinExistence type="predicted"/>